<evidence type="ECO:0000256" key="5">
    <source>
        <dbReference type="PIRNR" id="PIRNR006621"/>
    </source>
</evidence>
<feature type="binding site" evidence="7">
    <location>
        <position position="186"/>
    </location>
    <ligand>
        <name>FMN</name>
        <dbReference type="ChEBI" id="CHEBI:58210"/>
    </ligand>
</feature>
<gene>
    <name evidence="9" type="ordered locus">Trebr_1053</name>
</gene>
<feature type="binding site" evidence="7">
    <location>
        <begin position="7"/>
        <end position="9"/>
    </location>
    <ligand>
        <name>FMN</name>
        <dbReference type="ChEBI" id="CHEBI:58210"/>
    </ligand>
</feature>
<feature type="binding site" evidence="7">
    <location>
        <position position="62"/>
    </location>
    <ligand>
        <name>FMN</name>
        <dbReference type="ChEBI" id="CHEBI:58210"/>
    </ligand>
</feature>
<dbReference type="eggNOG" id="COG0042">
    <property type="taxonomic scope" value="Bacteria"/>
</dbReference>
<evidence type="ECO:0000256" key="6">
    <source>
        <dbReference type="PIRSR" id="PIRSR006621-1"/>
    </source>
</evidence>
<feature type="domain" description="DUS-like FMN-binding" evidence="8">
    <location>
        <begin position="150"/>
        <end position="267"/>
    </location>
</feature>
<dbReference type="EC" id="1.3.1.-" evidence="5"/>
<dbReference type="Pfam" id="PF01207">
    <property type="entry name" value="Dus"/>
    <property type="match status" value="2"/>
</dbReference>
<feature type="active site" description="Proton donor" evidence="6">
    <location>
        <position position="92"/>
    </location>
</feature>
<keyword evidence="1 5" id="KW-0285">Flavoprotein</keyword>
<sequence length="345" mass="38367">MKLILAPMATLTHEALRRSVFGFGGCDEYFTEMIQAGTLLTGGPFEKYYLHTGPEPDKIVWQLTGAKADALARAAELVAGVGGVGVDVNMGCCAPEIVKSGAGIAWMLKPYAETAAMLEGVRRAVENAKPAANRPAEENAKPAANRRAALRFSVKIRLGDEDFTDDRFFSFIDMLVGTGVRQITLHPRTRKERYRTPPRLEYVRKLCDYLNARGSDVKVVLNGAVCDAASARKAYEIAPAVDGIMIARAAIRKPWVFAEIKGTAPEKIDLLQTGLQFIDDLAECQPPEFYKTRLQRFFTYYSDNVQFAQYLRTQLLNAPTLDGCRERLAAYFDQCPHERYKKIAP</sequence>
<keyword evidence="4 5" id="KW-0560">Oxidoreductase</keyword>
<dbReference type="InterPro" id="IPR001269">
    <property type="entry name" value="DUS_fam"/>
</dbReference>
<dbReference type="Proteomes" id="UP000006546">
    <property type="component" value="Chromosome"/>
</dbReference>
<evidence type="ECO:0000256" key="7">
    <source>
        <dbReference type="PIRSR" id="PIRSR006621-2"/>
    </source>
</evidence>
<feature type="binding site" evidence="7">
    <location>
        <position position="155"/>
    </location>
    <ligand>
        <name>FMN</name>
        <dbReference type="ChEBI" id="CHEBI:58210"/>
    </ligand>
</feature>
<dbReference type="GO" id="GO:0017150">
    <property type="term" value="F:tRNA dihydrouridine synthase activity"/>
    <property type="evidence" value="ECO:0007669"/>
    <property type="project" value="InterPro"/>
</dbReference>
<name>F4LKB1_TREBD</name>
<evidence type="ECO:0000256" key="1">
    <source>
        <dbReference type="ARBA" id="ARBA00022630"/>
    </source>
</evidence>
<proteinExistence type="inferred from homology"/>
<dbReference type="SUPFAM" id="SSF51395">
    <property type="entry name" value="FMN-linked oxidoreductases"/>
    <property type="match status" value="1"/>
</dbReference>
<protein>
    <recommendedName>
        <fullName evidence="5">tRNA-dihydrouridine synthase</fullName>
        <ecNumber evidence="5">1.3.1.-</ecNumber>
    </recommendedName>
</protein>
<dbReference type="InterPro" id="IPR035587">
    <property type="entry name" value="DUS-like_FMN-bd"/>
</dbReference>
<keyword evidence="3 5" id="KW-0819">tRNA processing</keyword>
<dbReference type="GO" id="GO:0050660">
    <property type="term" value="F:flavin adenine dinucleotide binding"/>
    <property type="evidence" value="ECO:0007669"/>
    <property type="project" value="InterPro"/>
</dbReference>
<dbReference type="PANTHER" id="PTHR45846">
    <property type="entry name" value="TRNA-DIHYDROURIDINE(47) SYNTHASE [NAD(P)(+)]-LIKE"/>
    <property type="match status" value="1"/>
</dbReference>
<dbReference type="CDD" id="cd02801">
    <property type="entry name" value="DUS_like_FMN"/>
    <property type="match status" value="1"/>
</dbReference>
<dbReference type="PIRSF" id="PIRSF006621">
    <property type="entry name" value="Dus"/>
    <property type="match status" value="1"/>
</dbReference>
<feature type="domain" description="DUS-like FMN-binding" evidence="8">
    <location>
        <begin position="4"/>
        <end position="127"/>
    </location>
</feature>
<evidence type="ECO:0000313" key="9">
    <source>
        <dbReference type="EMBL" id="AEE16485.1"/>
    </source>
</evidence>
<dbReference type="PANTHER" id="PTHR45846:SF1">
    <property type="entry name" value="TRNA-DIHYDROURIDINE(47) SYNTHASE [NAD(P)(+)]-LIKE"/>
    <property type="match status" value="1"/>
</dbReference>
<dbReference type="KEGG" id="tbe:Trebr_1053"/>
<keyword evidence="10" id="KW-1185">Reference proteome</keyword>
<reference evidence="10" key="1">
    <citation type="submission" date="2011-04" db="EMBL/GenBank/DDBJ databases">
        <title>The complete genome of Treponema brennaborense DSM 12168.</title>
        <authorList>
            <person name="Lucas S."/>
            <person name="Han J."/>
            <person name="Lapidus A."/>
            <person name="Bruce D."/>
            <person name="Goodwin L."/>
            <person name="Pitluck S."/>
            <person name="Peters L."/>
            <person name="Kyrpides N."/>
            <person name="Mavromatis K."/>
            <person name="Ivanova N."/>
            <person name="Mikhailova N."/>
            <person name="Pagani I."/>
            <person name="Teshima H."/>
            <person name="Detter J.C."/>
            <person name="Tapia R."/>
            <person name="Han C."/>
            <person name="Land M."/>
            <person name="Hauser L."/>
            <person name="Markowitz V."/>
            <person name="Cheng J.-F."/>
            <person name="Hugenholtz P."/>
            <person name="Woyke T."/>
            <person name="Wu D."/>
            <person name="Gronow S."/>
            <person name="Wellnitz S."/>
            <person name="Brambilla E."/>
            <person name="Klenk H.-P."/>
            <person name="Eisen J.A."/>
        </authorList>
    </citation>
    <scope>NUCLEOTIDE SEQUENCE [LARGE SCALE GENOMIC DNA]</scope>
    <source>
        <strain evidence="10">DSM 12168 / CIP 105900 / DD5/3</strain>
    </source>
</reference>
<organism evidence="9 10">
    <name type="scientific">Treponema brennaborense (strain DSM 12168 / CIP 105900 / DD5/3)</name>
    <dbReference type="NCBI Taxonomy" id="906968"/>
    <lineage>
        <taxon>Bacteria</taxon>
        <taxon>Pseudomonadati</taxon>
        <taxon>Spirochaetota</taxon>
        <taxon>Spirochaetia</taxon>
        <taxon>Spirochaetales</taxon>
        <taxon>Treponemataceae</taxon>
        <taxon>Treponema</taxon>
    </lineage>
</organism>
<keyword evidence="7" id="KW-0547">Nucleotide-binding</keyword>
<evidence type="ECO:0000313" key="10">
    <source>
        <dbReference type="Proteomes" id="UP000006546"/>
    </source>
</evidence>
<accession>F4LKB1</accession>
<dbReference type="InterPro" id="IPR013785">
    <property type="entry name" value="Aldolase_TIM"/>
</dbReference>
<dbReference type="OrthoDB" id="9764501at2"/>
<feature type="binding site" evidence="7">
    <location>
        <begin position="247"/>
        <end position="248"/>
    </location>
    <ligand>
        <name>FMN</name>
        <dbReference type="ChEBI" id="CHEBI:58210"/>
    </ligand>
</feature>
<evidence type="ECO:0000256" key="3">
    <source>
        <dbReference type="ARBA" id="ARBA00022694"/>
    </source>
</evidence>
<dbReference type="STRING" id="906968.Trebr_1053"/>
<comment type="similarity">
    <text evidence="5">Belongs to the dus family.</text>
</comment>
<dbReference type="RefSeq" id="WP_013758194.1">
    <property type="nucleotide sequence ID" value="NC_015500.1"/>
</dbReference>
<comment type="cofactor">
    <cofactor evidence="5 7">
        <name>FMN</name>
        <dbReference type="ChEBI" id="CHEBI:58210"/>
    </cofactor>
</comment>
<evidence type="ECO:0000259" key="8">
    <source>
        <dbReference type="Pfam" id="PF01207"/>
    </source>
</evidence>
<comment type="function">
    <text evidence="5">Catalyzes the synthesis of 5,6-dihydrouridine (D), a modified base found in the D-loop of most tRNAs, via the reduction of the C5-C6 double bond in target uridines.</text>
</comment>
<evidence type="ECO:0000256" key="4">
    <source>
        <dbReference type="ARBA" id="ARBA00023002"/>
    </source>
</evidence>
<dbReference type="EMBL" id="CP002696">
    <property type="protein sequence ID" value="AEE16485.1"/>
    <property type="molecule type" value="Genomic_DNA"/>
</dbReference>
<dbReference type="GO" id="GO:0003723">
    <property type="term" value="F:RNA binding"/>
    <property type="evidence" value="ECO:0007669"/>
    <property type="project" value="TreeGrafter"/>
</dbReference>
<evidence type="ECO:0000256" key="2">
    <source>
        <dbReference type="ARBA" id="ARBA00022643"/>
    </source>
</evidence>
<dbReference type="Gene3D" id="3.20.20.70">
    <property type="entry name" value="Aldolase class I"/>
    <property type="match status" value="1"/>
</dbReference>
<dbReference type="AlphaFoldDB" id="F4LKB1"/>
<keyword evidence="2 5" id="KW-0288">FMN</keyword>
<dbReference type="HOGENOM" id="CLU_013299_0_3_12"/>